<organism evidence="2 3">
    <name type="scientific">Mycolicibacterium fortuitum</name>
    <name type="common">Mycobacterium fortuitum</name>
    <dbReference type="NCBI Taxonomy" id="1766"/>
    <lineage>
        <taxon>Bacteria</taxon>
        <taxon>Bacillati</taxon>
        <taxon>Actinomycetota</taxon>
        <taxon>Actinomycetes</taxon>
        <taxon>Mycobacteriales</taxon>
        <taxon>Mycobacteriaceae</taxon>
        <taxon>Mycolicibacterium</taxon>
    </lineage>
</organism>
<keyword evidence="3" id="KW-1185">Reference proteome</keyword>
<feature type="chain" id="PRO_5030011949" description="Lipoprotein LpqN" evidence="1">
    <location>
        <begin position="28"/>
        <end position="234"/>
    </location>
</feature>
<name>A0A0N7H9E4_MYCFO</name>
<reference evidence="2 3" key="1">
    <citation type="journal article" date="2015" name="MBio">
        <title>Enzymatic Degradation of Phenazines Can Generate Energy and Protect Sensitive Organisms from Toxicity.</title>
        <authorList>
            <person name="Costa K.C."/>
            <person name="Bergkessel M."/>
            <person name="Saunders S."/>
            <person name="Korlach J."/>
            <person name="Newman D.K."/>
        </authorList>
    </citation>
    <scope>NUCLEOTIDE SEQUENCE [LARGE SCALE GENOMIC DNA]</scope>
    <source>
        <strain evidence="2 3">CT6</strain>
    </source>
</reference>
<dbReference type="EMBL" id="CP011269">
    <property type="protein sequence ID" value="ALI28791.1"/>
    <property type="molecule type" value="Genomic_DNA"/>
</dbReference>
<sequence length="234" mass="24635">MVMEMAHRSARGAAALLAVIASLSACSNEKQESFEDIIKDHVPSPRAAPTAPVADSMGDPNACAHFDGQLLDVPARGAAEPRLRIPQTEGWDRSTKLDSEVIRFVLANSDLVANQFAPNIVVALEDTPKADVQTIFTQQHANLVKLAGAQNLASEPATVCGLPAETITFTAAPTGPGANSREVTILSVPTIVGGHQYLVTATVQTTDPDNPTYQHDAKTLLDGFQVLPPDPGAP</sequence>
<accession>A0A0N7H9E4</accession>
<dbReference type="PATRIC" id="fig|1766.6.peg.4970"/>
<dbReference type="Proteomes" id="UP000057134">
    <property type="component" value="Chromosome"/>
</dbReference>
<evidence type="ECO:0000313" key="2">
    <source>
        <dbReference type="EMBL" id="ALI28791.1"/>
    </source>
</evidence>
<dbReference type="STRING" id="1766.XA26_49960"/>
<proteinExistence type="predicted"/>
<evidence type="ECO:0000256" key="1">
    <source>
        <dbReference type="SAM" id="SignalP"/>
    </source>
</evidence>
<dbReference type="KEGG" id="mft:XA26_49960"/>
<evidence type="ECO:0008006" key="4">
    <source>
        <dbReference type="Google" id="ProtNLM"/>
    </source>
</evidence>
<dbReference type="AlphaFoldDB" id="A0A0N7H9E4"/>
<evidence type="ECO:0000313" key="3">
    <source>
        <dbReference type="Proteomes" id="UP000057134"/>
    </source>
</evidence>
<gene>
    <name evidence="2" type="ORF">XA26_49960</name>
</gene>
<dbReference type="Gene3D" id="3.40.1000.10">
    <property type="entry name" value="Mog1/PsbP, alpha/beta/alpha sandwich"/>
    <property type="match status" value="1"/>
</dbReference>
<feature type="signal peptide" evidence="1">
    <location>
        <begin position="1"/>
        <end position="27"/>
    </location>
</feature>
<protein>
    <recommendedName>
        <fullName evidence="4">Lipoprotein LpqN</fullName>
    </recommendedName>
</protein>
<keyword evidence="1" id="KW-0732">Signal</keyword>